<sequence length="275" mass="29794">MFENKPLKKIIGNTADAPYINSIAKACSYATNDQSLSTTSLANYVALTSGYTGCDKADTNGVCTHQLPITANKPPSSWPQASKSIFELMDTPQPGSAVEWAEDSQGNCYTGGAGLFTVTHTPFPYFTRTQKSLCPQYAKPFPANNADVLSARFNLVIPNKQHIMHLVPNTTISQRIQNGDNWLKGYLPSLLSSPTYQAGRSAILITWDEGNNTTFTVPLIVITPYTTAGGVSSVAYDHYSVLKGMEQMVGQTQLLGHAGDAGKSSIRDDTLFRLK</sequence>
<name>A0ABN2SWT7_9MICO</name>
<reference evidence="3 4" key="1">
    <citation type="journal article" date="2019" name="Int. J. Syst. Evol. Microbiol.">
        <title>The Global Catalogue of Microorganisms (GCM) 10K type strain sequencing project: providing services to taxonomists for standard genome sequencing and annotation.</title>
        <authorList>
            <consortium name="The Broad Institute Genomics Platform"/>
            <consortium name="The Broad Institute Genome Sequencing Center for Infectious Disease"/>
            <person name="Wu L."/>
            <person name="Ma J."/>
        </authorList>
    </citation>
    <scope>NUCLEOTIDE SEQUENCE [LARGE SCALE GENOMIC DNA]</scope>
    <source>
        <strain evidence="3 4">JCM 15628</strain>
    </source>
</reference>
<keyword evidence="1" id="KW-0378">Hydrolase</keyword>
<comment type="caution">
    <text evidence="3">The sequence shown here is derived from an EMBL/GenBank/DDBJ whole genome shotgun (WGS) entry which is preliminary data.</text>
</comment>
<evidence type="ECO:0000313" key="4">
    <source>
        <dbReference type="Proteomes" id="UP001500013"/>
    </source>
</evidence>
<evidence type="ECO:0000256" key="2">
    <source>
        <dbReference type="ARBA" id="ARBA00023026"/>
    </source>
</evidence>
<evidence type="ECO:0008006" key="5">
    <source>
        <dbReference type="Google" id="ProtNLM"/>
    </source>
</evidence>
<proteinExistence type="predicted"/>
<protein>
    <recommendedName>
        <fullName evidence="5">Phosphoesterase family protein</fullName>
    </recommendedName>
</protein>
<keyword evidence="2" id="KW-0843">Virulence</keyword>
<gene>
    <name evidence="3" type="ORF">GCM10009817_40270</name>
</gene>
<evidence type="ECO:0000313" key="3">
    <source>
        <dbReference type="EMBL" id="GAA1993937.1"/>
    </source>
</evidence>
<accession>A0ABN2SWT7</accession>
<dbReference type="RefSeq" id="WP_344067120.1">
    <property type="nucleotide sequence ID" value="NZ_BAAAPU010000012.1"/>
</dbReference>
<dbReference type="EMBL" id="BAAAPU010000012">
    <property type="protein sequence ID" value="GAA1993937.1"/>
    <property type="molecule type" value="Genomic_DNA"/>
</dbReference>
<dbReference type="InterPro" id="IPR007312">
    <property type="entry name" value="Phosphoesterase"/>
</dbReference>
<dbReference type="Gene3D" id="3.40.720.10">
    <property type="entry name" value="Alkaline Phosphatase, subunit A"/>
    <property type="match status" value="1"/>
</dbReference>
<organism evidence="3 4">
    <name type="scientific">Terrabacter lapilli</name>
    <dbReference type="NCBI Taxonomy" id="436231"/>
    <lineage>
        <taxon>Bacteria</taxon>
        <taxon>Bacillati</taxon>
        <taxon>Actinomycetota</taxon>
        <taxon>Actinomycetes</taxon>
        <taxon>Micrococcales</taxon>
        <taxon>Intrasporangiaceae</taxon>
        <taxon>Terrabacter</taxon>
    </lineage>
</organism>
<dbReference type="Pfam" id="PF04185">
    <property type="entry name" value="Phosphoesterase"/>
    <property type="match status" value="1"/>
</dbReference>
<dbReference type="Proteomes" id="UP001500013">
    <property type="component" value="Unassembled WGS sequence"/>
</dbReference>
<evidence type="ECO:0000256" key="1">
    <source>
        <dbReference type="ARBA" id="ARBA00022801"/>
    </source>
</evidence>
<dbReference type="InterPro" id="IPR017850">
    <property type="entry name" value="Alkaline_phosphatase_core_sf"/>
</dbReference>
<keyword evidence="4" id="KW-1185">Reference proteome</keyword>